<organism evidence="7 8">
    <name type="scientific">[Myrmecia] bisecta</name>
    <dbReference type="NCBI Taxonomy" id="41462"/>
    <lineage>
        <taxon>Eukaryota</taxon>
        <taxon>Viridiplantae</taxon>
        <taxon>Chlorophyta</taxon>
        <taxon>core chlorophytes</taxon>
        <taxon>Trebouxiophyceae</taxon>
        <taxon>Trebouxiales</taxon>
        <taxon>Trebouxiaceae</taxon>
        <taxon>Myrmecia</taxon>
    </lineage>
</organism>
<evidence type="ECO:0000313" key="8">
    <source>
        <dbReference type="Proteomes" id="UP001489004"/>
    </source>
</evidence>
<dbReference type="Proteomes" id="UP001489004">
    <property type="component" value="Unassembled WGS sequence"/>
</dbReference>
<keyword evidence="5 6" id="KW-0472">Membrane</keyword>
<evidence type="ECO:0000256" key="3">
    <source>
        <dbReference type="ARBA" id="ARBA00022989"/>
    </source>
</evidence>
<accession>A0AAW1PWR2</accession>
<comment type="subcellular location">
    <subcellularLocation>
        <location evidence="1">Mitochondrion membrane</location>
        <topology evidence="1">Multi-pass membrane protein</topology>
    </subcellularLocation>
</comment>
<gene>
    <name evidence="7" type="ORF">WJX72_005387</name>
</gene>
<feature type="transmembrane region" description="Helical" evidence="6">
    <location>
        <begin position="529"/>
        <end position="554"/>
    </location>
</feature>
<dbReference type="InterPro" id="IPR013946">
    <property type="entry name" value="NCA2-like"/>
</dbReference>
<evidence type="ECO:0000256" key="4">
    <source>
        <dbReference type="ARBA" id="ARBA00023128"/>
    </source>
</evidence>
<dbReference type="Pfam" id="PF08637">
    <property type="entry name" value="NCA2"/>
    <property type="match status" value="1"/>
</dbReference>
<sequence>MLGRLIRHFIRLPLQLLRQTLKQVTFSKPPVLSNSLPVAGLDESHAHTVLSALRQAARSPEEVELSDLWLATLQLAQIASDRLLRDLKSVDRTLSFWRTRQKQGQHLAFMLLGQGPISFVKDVGRLVSRQHSQRKLTASDKIERRVIVLRSLRSTLTEALAAVHTEAGTLYLRGTRQRRGATNATAGTSNLEPRLFVQAKRAIMLTNACIAETFDGLAAKVVEVIGASETARIQAADALVRDAAVLHALGPTASRRMFTVDSEQHLVEAGAAASSSSQPRAPTEEDIPVGSISGSIGRAAAALGIELPEGKGLSANTALSQAASISARQRRLVRLPHWVRMPSRYQQYWVRYSVATAVALWTSLFLYKHSRLAGSRDLEVWTRNAVDVVIASYQEHVIKPLATLRDELFKTFRERRSIVSSDEFEADKASLQRMLADFEADYLKAHKGHQPQIGAPPAEPAAGDAGQQVAALPGMEFMMQCYEDELKKPIRNLVNGQLARSLLIQVQKLKVDTESAMLEMDQILKANELSIALVAAVPAFLVAGATLVLVWRWLTPSPPNRSWEALPCRMAMVELERAILALLEDGSAENQGMLVYRLALVYEEAYSLFRRFDTSSGPSEWPNLRQDLIELASPLHKQKLRTSKRMMRVYTIFKF</sequence>
<name>A0AAW1PWR2_9CHLO</name>
<comment type="caution">
    <text evidence="7">The sequence shown here is derived from an EMBL/GenBank/DDBJ whole genome shotgun (WGS) entry which is preliminary data.</text>
</comment>
<evidence type="ECO:0000313" key="7">
    <source>
        <dbReference type="EMBL" id="KAK9812896.1"/>
    </source>
</evidence>
<evidence type="ECO:0000256" key="5">
    <source>
        <dbReference type="ARBA" id="ARBA00023136"/>
    </source>
</evidence>
<dbReference type="AlphaFoldDB" id="A0AAW1PWR2"/>
<keyword evidence="2 6" id="KW-0812">Transmembrane</keyword>
<keyword evidence="3 6" id="KW-1133">Transmembrane helix</keyword>
<dbReference type="EMBL" id="JALJOR010000008">
    <property type="protein sequence ID" value="KAK9812896.1"/>
    <property type="molecule type" value="Genomic_DNA"/>
</dbReference>
<keyword evidence="8" id="KW-1185">Reference proteome</keyword>
<dbReference type="PANTHER" id="PTHR28234">
    <property type="entry name" value="NUCLEAR CONTROL OF ATPASE PROTEIN 2"/>
    <property type="match status" value="1"/>
</dbReference>
<dbReference type="GO" id="GO:0005741">
    <property type="term" value="C:mitochondrial outer membrane"/>
    <property type="evidence" value="ECO:0007669"/>
    <property type="project" value="TreeGrafter"/>
</dbReference>
<evidence type="ECO:0000256" key="6">
    <source>
        <dbReference type="SAM" id="Phobius"/>
    </source>
</evidence>
<evidence type="ECO:0000256" key="2">
    <source>
        <dbReference type="ARBA" id="ARBA00022692"/>
    </source>
</evidence>
<reference evidence="7 8" key="1">
    <citation type="journal article" date="2024" name="Nat. Commun.">
        <title>Phylogenomics reveals the evolutionary origins of lichenization in chlorophyte algae.</title>
        <authorList>
            <person name="Puginier C."/>
            <person name="Libourel C."/>
            <person name="Otte J."/>
            <person name="Skaloud P."/>
            <person name="Haon M."/>
            <person name="Grisel S."/>
            <person name="Petersen M."/>
            <person name="Berrin J.G."/>
            <person name="Delaux P.M."/>
            <person name="Dal Grande F."/>
            <person name="Keller J."/>
        </authorList>
    </citation>
    <scope>NUCLEOTIDE SEQUENCE [LARGE SCALE GENOMIC DNA]</scope>
    <source>
        <strain evidence="7 8">SAG 2043</strain>
    </source>
</reference>
<keyword evidence="4" id="KW-0496">Mitochondrion</keyword>
<dbReference type="PANTHER" id="PTHR28234:SF1">
    <property type="entry name" value="NUCLEAR CONTROL OF ATPASE PROTEIN 2"/>
    <property type="match status" value="1"/>
</dbReference>
<proteinExistence type="predicted"/>
<evidence type="ECO:0000256" key="1">
    <source>
        <dbReference type="ARBA" id="ARBA00004225"/>
    </source>
</evidence>
<protein>
    <submittedName>
        <fullName evidence="7">Uncharacterized protein</fullName>
    </submittedName>
</protein>